<reference evidence="1 2" key="1">
    <citation type="submission" date="2020-08" db="EMBL/GenBank/DDBJ databases">
        <title>Genome sequence of Leucobacter denitrificans KACC 14055T.</title>
        <authorList>
            <person name="Hyun D.-W."/>
            <person name="Bae J.-W."/>
        </authorList>
    </citation>
    <scope>NUCLEOTIDE SEQUENCE [LARGE SCALE GENOMIC DNA]</scope>
    <source>
        <strain evidence="1 2">KACC 14055</strain>
    </source>
</reference>
<dbReference type="AlphaFoldDB" id="A0A7G9S263"/>
<dbReference type="KEGG" id="ldn:H9L06_06305"/>
<keyword evidence="2" id="KW-1185">Reference proteome</keyword>
<evidence type="ECO:0000313" key="1">
    <source>
        <dbReference type="EMBL" id="QNN61938.1"/>
    </source>
</evidence>
<organism evidence="1 2">
    <name type="scientific">Leucobacter denitrificans</name>
    <dbReference type="NCBI Taxonomy" id="683042"/>
    <lineage>
        <taxon>Bacteria</taxon>
        <taxon>Bacillati</taxon>
        <taxon>Actinomycetota</taxon>
        <taxon>Actinomycetes</taxon>
        <taxon>Micrococcales</taxon>
        <taxon>Microbacteriaceae</taxon>
        <taxon>Leucobacter</taxon>
    </lineage>
</organism>
<evidence type="ECO:0000313" key="2">
    <source>
        <dbReference type="Proteomes" id="UP000515934"/>
    </source>
</evidence>
<dbReference type="Proteomes" id="UP000515934">
    <property type="component" value="Chromosome"/>
</dbReference>
<name>A0A7G9S263_9MICO</name>
<proteinExistence type="predicted"/>
<protein>
    <submittedName>
        <fullName evidence="1">Uncharacterized protein</fullName>
    </submittedName>
</protein>
<dbReference type="RefSeq" id="WP_187554409.1">
    <property type="nucleotide sequence ID" value="NZ_CP060716.1"/>
</dbReference>
<dbReference type="EMBL" id="CP060716">
    <property type="protein sequence ID" value="QNN61938.1"/>
    <property type="molecule type" value="Genomic_DNA"/>
</dbReference>
<accession>A0A7G9S263</accession>
<sequence length="90" mass="10108">MNREEFIESMMVLGYTESGADDLIWIAADSTESNLTLRAFNFVTAGDDQYEIFLPGDRGGYFKASVSYGVPFRGSLEDAYLWVYNDRAGL</sequence>
<gene>
    <name evidence="1" type="ORF">H9L06_06305</name>
</gene>